<protein>
    <submittedName>
        <fullName evidence="8">Paraquat-inducible protein A</fullName>
    </submittedName>
</protein>
<keyword evidence="6 7" id="KW-0472">Membrane</keyword>
<keyword evidence="4 7" id="KW-0812">Transmembrane</keyword>
<dbReference type="InterPro" id="IPR051800">
    <property type="entry name" value="PqiA-PqiB_transport"/>
</dbReference>
<evidence type="ECO:0000313" key="8">
    <source>
        <dbReference type="EMBL" id="MFC5435653.1"/>
    </source>
</evidence>
<dbReference type="PANTHER" id="PTHR30462">
    <property type="entry name" value="INTERMEMBRANE TRANSPORT PROTEIN PQIB-RELATED"/>
    <property type="match status" value="1"/>
</dbReference>
<keyword evidence="9" id="KW-1185">Reference proteome</keyword>
<evidence type="ECO:0000256" key="4">
    <source>
        <dbReference type="ARBA" id="ARBA00022692"/>
    </source>
</evidence>
<sequence>MSVLRRAGELGLIACTVCGLVCRVAPGGDRHDGAAAVMACPRCGSGLHRRKPNSYARTWALLIAAFIMYIPANVLPIMRTASLNDVDDNTIISGVVELWRVGSPNLAVIVFTASIVVPMLKFLVLGALLLSSQLGSGWARVQRAKLYRLVELVGYWSMLDVFVVALLTALVRFSVLSLVEPLPGVIFFGLTVVLTMLASMSFDPRLIWDGRDSDD</sequence>
<proteinExistence type="predicted"/>
<evidence type="ECO:0000313" key="9">
    <source>
        <dbReference type="Proteomes" id="UP001596013"/>
    </source>
</evidence>
<keyword evidence="2" id="KW-1003">Cell membrane</keyword>
<evidence type="ECO:0000256" key="5">
    <source>
        <dbReference type="ARBA" id="ARBA00022989"/>
    </source>
</evidence>
<evidence type="ECO:0000256" key="2">
    <source>
        <dbReference type="ARBA" id="ARBA00022475"/>
    </source>
</evidence>
<feature type="transmembrane region" description="Helical" evidence="7">
    <location>
        <begin position="59"/>
        <end position="78"/>
    </location>
</feature>
<evidence type="ECO:0000256" key="7">
    <source>
        <dbReference type="SAM" id="Phobius"/>
    </source>
</evidence>
<dbReference type="Proteomes" id="UP001596013">
    <property type="component" value="Unassembled WGS sequence"/>
</dbReference>
<dbReference type="InterPro" id="IPR007498">
    <property type="entry name" value="PqiA-like"/>
</dbReference>
<evidence type="ECO:0000256" key="6">
    <source>
        <dbReference type="ARBA" id="ARBA00023136"/>
    </source>
</evidence>
<feature type="transmembrane region" description="Helical" evidence="7">
    <location>
        <begin position="181"/>
        <end position="202"/>
    </location>
</feature>
<dbReference type="RefSeq" id="WP_377302154.1">
    <property type="nucleotide sequence ID" value="NZ_JBHSMK010000002.1"/>
</dbReference>
<accession>A0ABW0JHS3</accession>
<keyword evidence="3" id="KW-0997">Cell inner membrane</keyword>
<dbReference type="PANTHER" id="PTHR30462:SF3">
    <property type="entry name" value="INTERMEMBRANE TRANSPORT PROTEIN PQIA"/>
    <property type="match status" value="1"/>
</dbReference>
<name>A0ABW0JHS3_9GAMM</name>
<evidence type="ECO:0000256" key="1">
    <source>
        <dbReference type="ARBA" id="ARBA00004533"/>
    </source>
</evidence>
<comment type="caution">
    <text evidence="8">The sequence shown here is derived from an EMBL/GenBank/DDBJ whole genome shotgun (WGS) entry which is preliminary data.</text>
</comment>
<keyword evidence="5 7" id="KW-1133">Transmembrane helix</keyword>
<reference evidence="9" key="1">
    <citation type="journal article" date="2019" name="Int. J. Syst. Evol. Microbiol.">
        <title>The Global Catalogue of Microorganisms (GCM) 10K type strain sequencing project: providing services to taxonomists for standard genome sequencing and annotation.</title>
        <authorList>
            <consortium name="The Broad Institute Genomics Platform"/>
            <consortium name="The Broad Institute Genome Sequencing Center for Infectious Disease"/>
            <person name="Wu L."/>
            <person name="Ma J."/>
        </authorList>
    </citation>
    <scope>NUCLEOTIDE SEQUENCE [LARGE SCALE GENOMIC DNA]</scope>
    <source>
        <strain evidence="9">JCM 17130</strain>
    </source>
</reference>
<feature type="transmembrane region" description="Helical" evidence="7">
    <location>
        <begin position="106"/>
        <end position="131"/>
    </location>
</feature>
<comment type="subcellular location">
    <subcellularLocation>
        <location evidence="1">Cell inner membrane</location>
    </subcellularLocation>
</comment>
<organism evidence="8 9">
    <name type="scientific">Rhodanobacter umsongensis</name>
    <dbReference type="NCBI Taxonomy" id="633153"/>
    <lineage>
        <taxon>Bacteria</taxon>
        <taxon>Pseudomonadati</taxon>
        <taxon>Pseudomonadota</taxon>
        <taxon>Gammaproteobacteria</taxon>
        <taxon>Lysobacterales</taxon>
        <taxon>Rhodanobacteraceae</taxon>
        <taxon>Rhodanobacter</taxon>
    </lineage>
</organism>
<evidence type="ECO:0000256" key="3">
    <source>
        <dbReference type="ARBA" id="ARBA00022519"/>
    </source>
</evidence>
<gene>
    <name evidence="8" type="ORF">ACFPME_03740</name>
</gene>
<feature type="transmembrane region" description="Helical" evidence="7">
    <location>
        <begin position="152"/>
        <end position="175"/>
    </location>
</feature>
<dbReference type="EMBL" id="JBHSMK010000002">
    <property type="protein sequence ID" value="MFC5435653.1"/>
    <property type="molecule type" value="Genomic_DNA"/>
</dbReference>
<dbReference type="Pfam" id="PF04403">
    <property type="entry name" value="PqiA"/>
    <property type="match status" value="1"/>
</dbReference>